<dbReference type="Pfam" id="PF06725">
    <property type="entry name" value="3D"/>
    <property type="match status" value="1"/>
</dbReference>
<accession>A0A917AX06</accession>
<dbReference type="SMART" id="SM01208">
    <property type="entry name" value="G5"/>
    <property type="match status" value="1"/>
</dbReference>
<keyword evidence="1" id="KW-0732">Signal</keyword>
<dbReference type="Gene3D" id="2.20.230.10">
    <property type="entry name" value="Resuscitation-promoting factor rpfb"/>
    <property type="match status" value="1"/>
</dbReference>
<dbReference type="SUPFAM" id="SSF50685">
    <property type="entry name" value="Barwin-like endoglucanases"/>
    <property type="match status" value="1"/>
</dbReference>
<dbReference type="PROSITE" id="PS51109">
    <property type="entry name" value="G5"/>
    <property type="match status" value="1"/>
</dbReference>
<dbReference type="EMBL" id="BMFK01000008">
    <property type="protein sequence ID" value="GGE84554.1"/>
    <property type="molecule type" value="Genomic_DNA"/>
</dbReference>
<dbReference type="InterPro" id="IPR051933">
    <property type="entry name" value="Resuscitation_pf_RpfB"/>
</dbReference>
<dbReference type="RefSeq" id="WP_188390051.1">
    <property type="nucleotide sequence ID" value="NZ_BMFK01000008.1"/>
</dbReference>
<evidence type="ECO:0000313" key="4">
    <source>
        <dbReference type="Proteomes" id="UP000605259"/>
    </source>
</evidence>
<evidence type="ECO:0000256" key="1">
    <source>
        <dbReference type="ARBA" id="ARBA00022729"/>
    </source>
</evidence>
<comment type="caution">
    <text evidence="3">The sequence shown here is derived from an EMBL/GenBank/DDBJ whole genome shotgun (WGS) entry which is preliminary data.</text>
</comment>
<proteinExistence type="predicted"/>
<dbReference type="InterPro" id="IPR011098">
    <property type="entry name" value="G5_dom"/>
</dbReference>
<gene>
    <name evidence="3" type="primary">yabE</name>
    <name evidence="3" type="ORF">GCM10007140_37600</name>
</gene>
<dbReference type="GO" id="GO:0009254">
    <property type="term" value="P:peptidoglycan turnover"/>
    <property type="evidence" value="ECO:0007669"/>
    <property type="project" value="InterPro"/>
</dbReference>
<dbReference type="CDD" id="cd14667">
    <property type="entry name" value="3D_containing_proteins"/>
    <property type="match status" value="1"/>
</dbReference>
<evidence type="ECO:0000259" key="2">
    <source>
        <dbReference type="PROSITE" id="PS51109"/>
    </source>
</evidence>
<dbReference type="PANTHER" id="PTHR39160">
    <property type="entry name" value="CELL WALL-BINDING PROTEIN YOCH"/>
    <property type="match status" value="1"/>
</dbReference>
<sequence>MLKEAKNFLSELGKRNNLTIKLASALVLTSSIGTGTYQGLKDTVQLEVDGQQETVRTHAETVGELLKEQKIELREADKISPSVDTVLTDDMDVRIDLAHPIELVVDGQKQSLWTTADTVNDLLVEQQIVVGEHDEVLPSREAKMEDNTQIIINKAFPMTLDVGGQKEQVWSTSTTVADFLNKKQVTLNELDRVEPALDEVVTENSIIKVIRVEKVTDVVEEPISYSVVKQSDANLDSGTEKVLTQGENGLKQKTVEIVKENGKEVSRTVMSEQVTKNPKNQVVAAGTRQGSVAREMVVEATAYAASQPGNQGLTAGGYNIQKNPGMKLIAVDPRVIPLGTKVWVEGYGYAIAGDTGGAIKGNKIDVLLPSIKEVYQWGRKKVTIKILN</sequence>
<protein>
    <recommendedName>
        <fullName evidence="2">G5 domain-containing protein</fullName>
    </recommendedName>
</protein>
<dbReference type="InterPro" id="IPR036908">
    <property type="entry name" value="RlpA-like_sf"/>
</dbReference>
<keyword evidence="4" id="KW-1185">Reference proteome</keyword>
<dbReference type="PANTHER" id="PTHR39160:SF4">
    <property type="entry name" value="RESUSCITATION-PROMOTING FACTOR RPFB"/>
    <property type="match status" value="1"/>
</dbReference>
<dbReference type="InterPro" id="IPR007137">
    <property type="entry name" value="DUF348"/>
</dbReference>
<dbReference type="InterPro" id="IPR010611">
    <property type="entry name" value="3D_dom"/>
</dbReference>
<name>A0A917AX06_9BACI</name>
<reference evidence="3" key="2">
    <citation type="submission" date="2020-09" db="EMBL/GenBank/DDBJ databases">
        <authorList>
            <person name="Sun Q."/>
            <person name="Zhou Y."/>
        </authorList>
    </citation>
    <scope>NUCLEOTIDE SEQUENCE</scope>
    <source>
        <strain evidence="3">CGMCC 1.12698</strain>
    </source>
</reference>
<organism evidence="3 4">
    <name type="scientific">Priestia taiwanensis</name>
    <dbReference type="NCBI Taxonomy" id="1347902"/>
    <lineage>
        <taxon>Bacteria</taxon>
        <taxon>Bacillati</taxon>
        <taxon>Bacillota</taxon>
        <taxon>Bacilli</taxon>
        <taxon>Bacillales</taxon>
        <taxon>Bacillaceae</taxon>
        <taxon>Priestia</taxon>
    </lineage>
</organism>
<dbReference type="Proteomes" id="UP000605259">
    <property type="component" value="Unassembled WGS sequence"/>
</dbReference>
<dbReference type="GO" id="GO:0019867">
    <property type="term" value="C:outer membrane"/>
    <property type="evidence" value="ECO:0007669"/>
    <property type="project" value="InterPro"/>
</dbReference>
<evidence type="ECO:0000313" key="3">
    <source>
        <dbReference type="EMBL" id="GGE84554.1"/>
    </source>
</evidence>
<reference evidence="3" key="1">
    <citation type="journal article" date="2014" name="Int. J. Syst. Evol. Microbiol.">
        <title>Complete genome sequence of Corynebacterium casei LMG S-19264T (=DSM 44701T), isolated from a smear-ripened cheese.</title>
        <authorList>
            <consortium name="US DOE Joint Genome Institute (JGI-PGF)"/>
            <person name="Walter F."/>
            <person name="Albersmeier A."/>
            <person name="Kalinowski J."/>
            <person name="Ruckert C."/>
        </authorList>
    </citation>
    <scope>NUCLEOTIDE SEQUENCE</scope>
    <source>
        <strain evidence="3">CGMCC 1.12698</strain>
    </source>
</reference>
<dbReference type="InterPro" id="IPR059180">
    <property type="entry name" value="3D_YorM"/>
</dbReference>
<dbReference type="Pfam" id="PF03990">
    <property type="entry name" value="DUF348"/>
    <property type="match status" value="3"/>
</dbReference>
<dbReference type="GO" id="GO:0004553">
    <property type="term" value="F:hydrolase activity, hydrolyzing O-glycosyl compounds"/>
    <property type="evidence" value="ECO:0007669"/>
    <property type="project" value="InterPro"/>
</dbReference>
<dbReference type="Pfam" id="PF07501">
    <property type="entry name" value="G5"/>
    <property type="match status" value="1"/>
</dbReference>
<dbReference type="AlphaFoldDB" id="A0A917AX06"/>
<feature type="domain" description="G5" evidence="2">
    <location>
        <begin position="209"/>
        <end position="289"/>
    </location>
</feature>